<dbReference type="EMBL" id="FOKW01000014">
    <property type="protein sequence ID" value="SFC68058.1"/>
    <property type="molecule type" value="Genomic_DNA"/>
</dbReference>
<dbReference type="RefSeq" id="WP_089789753.1">
    <property type="nucleotide sequence ID" value="NZ_FOKW01000014.1"/>
</dbReference>
<proteinExistence type="predicted"/>
<evidence type="ECO:0000313" key="2">
    <source>
        <dbReference type="Proteomes" id="UP000199161"/>
    </source>
</evidence>
<organism evidence="1 2">
    <name type="scientific">Natronobacterium haloterrestre</name>
    <name type="common">Halobiforma haloterrestris</name>
    <dbReference type="NCBI Taxonomy" id="148448"/>
    <lineage>
        <taxon>Archaea</taxon>
        <taxon>Methanobacteriati</taxon>
        <taxon>Methanobacteriota</taxon>
        <taxon>Stenosarchaea group</taxon>
        <taxon>Halobacteria</taxon>
        <taxon>Halobacteriales</taxon>
        <taxon>Natrialbaceae</taxon>
        <taxon>Natronobacterium</taxon>
    </lineage>
</organism>
<evidence type="ECO:0000313" key="1">
    <source>
        <dbReference type="EMBL" id="SFC68058.1"/>
    </source>
</evidence>
<dbReference type="AlphaFoldDB" id="A0A1I1LAM6"/>
<name>A0A1I1LAM6_NATHA</name>
<gene>
    <name evidence="1" type="ORF">SAMN05444422_11472</name>
</gene>
<sequence>MSEGETPEDADRADLRNHLSERCRDALSELQDERPEAELIAVEGDWAWVSIGTVNPAHVNDVFDQEEVLAILRIPTDFPNGRRPYGIVTYPYVTKHDGQEVDSVHRDHAKGRPAREALDVDEVALWSYRWEDFSWTEPADLRKAPEVVRSRFEKED</sequence>
<dbReference type="OrthoDB" id="350002at2157"/>
<reference evidence="2" key="1">
    <citation type="submission" date="2016-10" db="EMBL/GenBank/DDBJ databases">
        <authorList>
            <person name="Varghese N."/>
            <person name="Submissions S."/>
        </authorList>
    </citation>
    <scope>NUCLEOTIDE SEQUENCE [LARGE SCALE GENOMIC DNA]</scope>
    <source>
        <strain evidence="2">DSM 13078</strain>
    </source>
</reference>
<dbReference type="Proteomes" id="UP000199161">
    <property type="component" value="Unassembled WGS sequence"/>
</dbReference>
<protein>
    <submittedName>
        <fullName evidence="1">Uncharacterized protein</fullName>
    </submittedName>
</protein>
<keyword evidence="2" id="KW-1185">Reference proteome</keyword>
<accession>A0A1I1LAM6</accession>